<evidence type="ECO:0000313" key="1">
    <source>
        <dbReference type="EMBL" id="XDV01638.1"/>
    </source>
</evidence>
<accession>A0AB39WN90</accession>
<dbReference type="AlphaFoldDB" id="A0AB39WN90"/>
<sequence>MSENTIKIPKHYLFMLNQLFEIEQKVNKIKEQNSIQRNIERFKDFFENEALTNNQGITYYNPLGENFNETRTDCEATISGTGHENLKIIEVIKPIIYVKYGNTQMIAQKGIVIVQSENKN</sequence>
<protein>
    <submittedName>
        <fullName evidence="1">Uncharacterized protein</fullName>
    </submittedName>
</protein>
<gene>
    <name evidence="1" type="ORF">AB3G32_15070</name>
</gene>
<name>A0AB39WN90_9FLAO</name>
<dbReference type="RefSeq" id="WP_369765262.1">
    <property type="nucleotide sequence ID" value="NZ_CP165627.1"/>
</dbReference>
<proteinExistence type="predicted"/>
<reference evidence="1" key="1">
    <citation type="submission" date="2024-07" db="EMBL/GenBank/DDBJ databases">
        <authorList>
            <person name="Biller S.J."/>
        </authorList>
    </citation>
    <scope>NUCLEOTIDE SEQUENCE</scope>
    <source>
        <strain evidence="1">WC2429</strain>
    </source>
</reference>
<dbReference type="EMBL" id="CP165627">
    <property type="protein sequence ID" value="XDV01638.1"/>
    <property type="molecule type" value="Genomic_DNA"/>
</dbReference>
<organism evidence="1">
    <name type="scientific">Flavobacterium sp. WC2429</name>
    <dbReference type="NCBI Taxonomy" id="3234140"/>
    <lineage>
        <taxon>Bacteria</taxon>
        <taxon>Pseudomonadati</taxon>
        <taxon>Bacteroidota</taxon>
        <taxon>Flavobacteriia</taxon>
        <taxon>Flavobacteriales</taxon>
        <taxon>Flavobacteriaceae</taxon>
        <taxon>Flavobacterium</taxon>
    </lineage>
</organism>